<dbReference type="EMBL" id="CAJNNV010003903">
    <property type="protein sequence ID" value="CAE8589830.1"/>
    <property type="molecule type" value="Genomic_DNA"/>
</dbReference>
<dbReference type="AlphaFoldDB" id="A0A813DMC7"/>
<feature type="compositionally biased region" description="Low complexity" evidence="1">
    <location>
        <begin position="280"/>
        <end position="294"/>
    </location>
</feature>
<comment type="caution">
    <text evidence="3">The sequence shown here is derived from an EMBL/GenBank/DDBJ whole genome shotgun (WGS) entry which is preliminary data.</text>
</comment>
<keyword evidence="4" id="KW-1185">Reference proteome</keyword>
<dbReference type="Proteomes" id="UP000654075">
    <property type="component" value="Unassembled WGS sequence"/>
</dbReference>
<dbReference type="PROSITE" id="PS50918">
    <property type="entry name" value="WWE"/>
    <property type="match status" value="1"/>
</dbReference>
<reference evidence="3" key="1">
    <citation type="submission" date="2021-02" db="EMBL/GenBank/DDBJ databases">
        <authorList>
            <person name="Dougan E. K."/>
            <person name="Rhodes N."/>
            <person name="Thang M."/>
            <person name="Chan C."/>
        </authorList>
    </citation>
    <scope>NUCLEOTIDE SEQUENCE</scope>
</reference>
<dbReference type="Gene3D" id="3.30.720.50">
    <property type="match status" value="1"/>
</dbReference>
<evidence type="ECO:0000313" key="4">
    <source>
        <dbReference type="Proteomes" id="UP000654075"/>
    </source>
</evidence>
<proteinExistence type="predicted"/>
<sequence length="294" mass="32032">AGLIVGIRLAAADEALRPALVQQGWGRLASRLASSRAGSEVAAAAKWLLALLGADDPLGALGAGENYTRLDLPKRTCRAATALPRGSRLKVFAAGSVAAGWVLRLLDASGRALYALQVDYTVDPPLASISSNFDKTPILKTVDAAACGFGEKESPFEILFVFEAKLEVFVNGRKAVALTLQNGDACKALEVQDMIWPHLWTLLQESGESTHWQIFTNAGWIDMPKESSEALTAGKASGQQRVRFQAGRNAYDADLVRMVQINVKFRTERRIRPPLRREWQNQTSQTNQTNTSRV</sequence>
<gene>
    <name evidence="3" type="ORF">PGLA1383_LOCUS8560</name>
</gene>
<name>A0A813DMC7_POLGL</name>
<dbReference type="InterPro" id="IPR037197">
    <property type="entry name" value="WWE_dom_sf"/>
</dbReference>
<dbReference type="InterPro" id="IPR004170">
    <property type="entry name" value="WWE_dom"/>
</dbReference>
<dbReference type="Pfam" id="PF02825">
    <property type="entry name" value="WWE"/>
    <property type="match status" value="1"/>
</dbReference>
<dbReference type="SUPFAM" id="SSF117839">
    <property type="entry name" value="WWE domain"/>
    <property type="match status" value="1"/>
</dbReference>
<evidence type="ECO:0000313" key="3">
    <source>
        <dbReference type="EMBL" id="CAE8589830.1"/>
    </source>
</evidence>
<protein>
    <recommendedName>
        <fullName evidence="2">WWE domain-containing protein</fullName>
    </recommendedName>
</protein>
<feature type="non-terminal residue" evidence="3">
    <location>
        <position position="1"/>
    </location>
</feature>
<feature type="domain" description="WWE" evidence="2">
    <location>
        <begin position="198"/>
        <end position="273"/>
    </location>
</feature>
<feature type="region of interest" description="Disordered" evidence="1">
    <location>
        <begin position="274"/>
        <end position="294"/>
    </location>
</feature>
<accession>A0A813DMC7</accession>
<evidence type="ECO:0000256" key="1">
    <source>
        <dbReference type="SAM" id="MobiDB-lite"/>
    </source>
</evidence>
<organism evidence="3 4">
    <name type="scientific">Polarella glacialis</name>
    <name type="common">Dinoflagellate</name>
    <dbReference type="NCBI Taxonomy" id="89957"/>
    <lineage>
        <taxon>Eukaryota</taxon>
        <taxon>Sar</taxon>
        <taxon>Alveolata</taxon>
        <taxon>Dinophyceae</taxon>
        <taxon>Suessiales</taxon>
        <taxon>Suessiaceae</taxon>
        <taxon>Polarella</taxon>
    </lineage>
</organism>
<evidence type="ECO:0000259" key="2">
    <source>
        <dbReference type="PROSITE" id="PS50918"/>
    </source>
</evidence>